<name>A0AA38IQ11_9CUCU</name>
<dbReference type="SUPFAM" id="SSF55729">
    <property type="entry name" value="Acyl-CoA N-acyltransferases (Nat)"/>
    <property type="match status" value="1"/>
</dbReference>
<dbReference type="GO" id="GO:0008080">
    <property type="term" value="F:N-acetyltransferase activity"/>
    <property type="evidence" value="ECO:0007669"/>
    <property type="project" value="TreeGrafter"/>
</dbReference>
<dbReference type="Gene3D" id="3.40.630.30">
    <property type="match status" value="1"/>
</dbReference>
<protein>
    <recommendedName>
        <fullName evidence="3">N-acetyltransferase domain-containing protein</fullName>
    </recommendedName>
</protein>
<dbReference type="InterPro" id="IPR016181">
    <property type="entry name" value="Acyl_CoA_acyltransferase"/>
</dbReference>
<dbReference type="AlphaFoldDB" id="A0AA38IQ11"/>
<evidence type="ECO:0000313" key="2">
    <source>
        <dbReference type="Proteomes" id="UP001168821"/>
    </source>
</evidence>
<evidence type="ECO:0008006" key="3">
    <source>
        <dbReference type="Google" id="ProtNLM"/>
    </source>
</evidence>
<proteinExistence type="predicted"/>
<keyword evidence="2" id="KW-1185">Reference proteome</keyword>
<accession>A0AA38IQ11</accession>
<dbReference type="Proteomes" id="UP001168821">
    <property type="component" value="Unassembled WGS sequence"/>
</dbReference>
<organism evidence="1 2">
    <name type="scientific">Zophobas morio</name>
    <dbReference type="NCBI Taxonomy" id="2755281"/>
    <lineage>
        <taxon>Eukaryota</taxon>
        <taxon>Metazoa</taxon>
        <taxon>Ecdysozoa</taxon>
        <taxon>Arthropoda</taxon>
        <taxon>Hexapoda</taxon>
        <taxon>Insecta</taxon>
        <taxon>Pterygota</taxon>
        <taxon>Neoptera</taxon>
        <taxon>Endopterygota</taxon>
        <taxon>Coleoptera</taxon>
        <taxon>Polyphaga</taxon>
        <taxon>Cucujiformia</taxon>
        <taxon>Tenebrionidae</taxon>
        <taxon>Zophobas</taxon>
    </lineage>
</organism>
<dbReference type="EMBL" id="JALNTZ010000004">
    <property type="protein sequence ID" value="KAJ3657149.1"/>
    <property type="molecule type" value="Genomic_DNA"/>
</dbReference>
<sequence length="243" mass="27422">MGDKIWTINDNVHCQLLTSAYLEEALRFIETAFYPHENICKTMEITKDPEALVELRELTTSAAKDGVTLIAVDKRSNKIVGVAFNKIQVRDDPVFENLAKRWKRPLSKAIVEFMAYIDNLYNLFEHCQIECLFELMFLATLTDYRGQGIGRKLTEVSVEIARDLANGINVKKSVDGSQLALEPAPKIISSIFTSIATQKIGRQLGFQVVVELDYEGLDFQGMSFTKVAESGTKKLTLEYKKLT</sequence>
<gene>
    <name evidence="1" type="ORF">Zmor_016174</name>
</gene>
<dbReference type="PANTHER" id="PTHR20905">
    <property type="entry name" value="N-ACETYLTRANSFERASE-RELATED"/>
    <property type="match status" value="1"/>
</dbReference>
<dbReference type="PANTHER" id="PTHR20905:SF28">
    <property type="entry name" value="GH28833P-RELATED"/>
    <property type="match status" value="1"/>
</dbReference>
<evidence type="ECO:0000313" key="1">
    <source>
        <dbReference type="EMBL" id="KAJ3657149.1"/>
    </source>
</evidence>
<reference evidence="1" key="1">
    <citation type="journal article" date="2023" name="G3 (Bethesda)">
        <title>Whole genome assemblies of Zophobas morio and Tenebrio molitor.</title>
        <authorList>
            <person name="Kaur S."/>
            <person name="Stinson S.A."/>
            <person name="diCenzo G.C."/>
        </authorList>
    </citation>
    <scope>NUCLEOTIDE SEQUENCE</scope>
    <source>
        <strain evidence="1">QUZm001</strain>
    </source>
</reference>
<dbReference type="CDD" id="cd04301">
    <property type="entry name" value="NAT_SF"/>
    <property type="match status" value="1"/>
</dbReference>
<comment type="caution">
    <text evidence="1">The sequence shown here is derived from an EMBL/GenBank/DDBJ whole genome shotgun (WGS) entry which is preliminary data.</text>
</comment>